<keyword evidence="11" id="KW-1185">Reference proteome</keyword>
<dbReference type="PANTHER" id="PTHR10815:SF14">
    <property type="entry name" value="BIFUNCTIONAL TRANSCRIPTIONAL ACTIVATOR_DNA REPAIR ENZYME ADA"/>
    <property type="match status" value="1"/>
</dbReference>
<dbReference type="PROSITE" id="PS01124">
    <property type="entry name" value="HTH_ARAC_FAMILY_2"/>
    <property type="match status" value="1"/>
</dbReference>
<dbReference type="Pfam" id="PF01035">
    <property type="entry name" value="DNA_binding_1"/>
    <property type="match status" value="1"/>
</dbReference>
<dbReference type="RefSeq" id="WP_143148758.1">
    <property type="nucleotide sequence ID" value="NZ_FQUK01000002.1"/>
</dbReference>
<dbReference type="GO" id="GO:0006281">
    <property type="term" value="P:DNA repair"/>
    <property type="evidence" value="ECO:0007669"/>
    <property type="project" value="UniProtKB-KW"/>
</dbReference>
<dbReference type="PROSITE" id="PS00374">
    <property type="entry name" value="MGMT"/>
    <property type="match status" value="1"/>
</dbReference>
<dbReference type="CDD" id="cd06445">
    <property type="entry name" value="ATase"/>
    <property type="match status" value="1"/>
</dbReference>
<feature type="domain" description="HTH araC/xylS-type" evidence="9">
    <location>
        <begin position="16"/>
        <end position="117"/>
    </location>
</feature>
<dbReference type="SUPFAM" id="SSF53155">
    <property type="entry name" value="Methylated DNA-protein cysteine methyltransferase domain"/>
    <property type="match status" value="1"/>
</dbReference>
<evidence type="ECO:0000256" key="3">
    <source>
        <dbReference type="ARBA" id="ARBA00022679"/>
    </source>
</evidence>
<reference evidence="11" key="1">
    <citation type="submission" date="2016-11" db="EMBL/GenBank/DDBJ databases">
        <authorList>
            <person name="Varghese N."/>
            <person name="Submissions S."/>
        </authorList>
    </citation>
    <scope>NUCLEOTIDE SEQUENCE [LARGE SCALE GENOMIC DNA]</scope>
    <source>
        <strain evidence="11">DSM 14834</strain>
    </source>
</reference>
<dbReference type="Gene3D" id="1.10.10.10">
    <property type="entry name" value="Winged helix-like DNA-binding domain superfamily/Winged helix DNA-binding domain"/>
    <property type="match status" value="1"/>
</dbReference>
<dbReference type="GO" id="GO:0043565">
    <property type="term" value="F:sequence-specific DNA binding"/>
    <property type="evidence" value="ECO:0007669"/>
    <property type="project" value="InterPro"/>
</dbReference>
<evidence type="ECO:0000259" key="9">
    <source>
        <dbReference type="PROSITE" id="PS01124"/>
    </source>
</evidence>
<keyword evidence="6" id="KW-0804">Transcription</keyword>
<organism evidence="10 11">
    <name type="scientific">Thermomonas hydrothermalis</name>
    <dbReference type="NCBI Taxonomy" id="213588"/>
    <lineage>
        <taxon>Bacteria</taxon>
        <taxon>Pseudomonadati</taxon>
        <taxon>Pseudomonadota</taxon>
        <taxon>Gammaproteobacteria</taxon>
        <taxon>Lysobacterales</taxon>
        <taxon>Lysobacteraceae</taxon>
        <taxon>Thermomonas</taxon>
    </lineage>
</organism>
<dbReference type="AlphaFoldDB" id="A0A1M4SHE9"/>
<dbReference type="InterPro" id="IPR009057">
    <property type="entry name" value="Homeodomain-like_sf"/>
</dbReference>
<evidence type="ECO:0000313" key="10">
    <source>
        <dbReference type="EMBL" id="SHE31619.1"/>
    </source>
</evidence>
<dbReference type="OrthoDB" id="9802228at2"/>
<evidence type="ECO:0000256" key="5">
    <source>
        <dbReference type="ARBA" id="ARBA00023015"/>
    </source>
</evidence>
<evidence type="ECO:0000256" key="7">
    <source>
        <dbReference type="ARBA" id="ARBA00023204"/>
    </source>
</evidence>
<dbReference type="STRING" id="213588.SAMN02745204_00200"/>
<evidence type="ECO:0000256" key="8">
    <source>
        <dbReference type="ARBA" id="ARBA00049348"/>
    </source>
</evidence>
<dbReference type="GO" id="GO:0032259">
    <property type="term" value="P:methylation"/>
    <property type="evidence" value="ECO:0007669"/>
    <property type="project" value="UniProtKB-KW"/>
</dbReference>
<dbReference type="SUPFAM" id="SSF46689">
    <property type="entry name" value="Homeodomain-like"/>
    <property type="match status" value="1"/>
</dbReference>
<evidence type="ECO:0000256" key="1">
    <source>
        <dbReference type="ARBA" id="ARBA00001286"/>
    </source>
</evidence>
<dbReference type="SMART" id="SM00342">
    <property type="entry name" value="HTH_ARAC"/>
    <property type="match status" value="1"/>
</dbReference>
<dbReference type="SUPFAM" id="SSF46767">
    <property type="entry name" value="Methylated DNA-protein cysteine methyltransferase, C-terminal domain"/>
    <property type="match status" value="1"/>
</dbReference>
<dbReference type="FunFam" id="1.10.10.10:FF:000410">
    <property type="entry name" value="ADA regulatory protein, putative"/>
    <property type="match status" value="1"/>
</dbReference>
<comment type="catalytic activity">
    <reaction evidence="8">
        <text>a 6-O-methyl-2'-deoxyguanosine in DNA + L-cysteinyl-[protein] = S-methyl-L-cysteinyl-[protein] + a 2'-deoxyguanosine in DNA</text>
        <dbReference type="Rhea" id="RHEA:24000"/>
        <dbReference type="Rhea" id="RHEA-COMP:10131"/>
        <dbReference type="Rhea" id="RHEA-COMP:10132"/>
        <dbReference type="Rhea" id="RHEA-COMP:11367"/>
        <dbReference type="Rhea" id="RHEA-COMP:11368"/>
        <dbReference type="ChEBI" id="CHEBI:29950"/>
        <dbReference type="ChEBI" id="CHEBI:82612"/>
        <dbReference type="ChEBI" id="CHEBI:85445"/>
        <dbReference type="ChEBI" id="CHEBI:85448"/>
        <dbReference type="EC" id="2.1.1.63"/>
    </reaction>
</comment>
<keyword evidence="2 10" id="KW-0489">Methyltransferase</keyword>
<dbReference type="NCBIfam" id="TIGR00589">
    <property type="entry name" value="ogt"/>
    <property type="match status" value="1"/>
</dbReference>
<proteinExistence type="predicted"/>
<evidence type="ECO:0000256" key="6">
    <source>
        <dbReference type="ARBA" id="ARBA00023163"/>
    </source>
</evidence>
<keyword evidence="4" id="KW-0227">DNA damage</keyword>
<dbReference type="Proteomes" id="UP000242857">
    <property type="component" value="Unassembled WGS sequence"/>
</dbReference>
<name>A0A1M4SHE9_9GAMM</name>
<accession>A0A1M4SHE9</accession>
<dbReference type="Pfam" id="PF12833">
    <property type="entry name" value="HTH_18"/>
    <property type="match status" value="1"/>
</dbReference>
<dbReference type="GO" id="GO:0003700">
    <property type="term" value="F:DNA-binding transcription factor activity"/>
    <property type="evidence" value="ECO:0007669"/>
    <property type="project" value="InterPro"/>
</dbReference>
<keyword evidence="7" id="KW-0234">DNA repair</keyword>
<dbReference type="PANTHER" id="PTHR10815">
    <property type="entry name" value="METHYLATED-DNA--PROTEIN-CYSTEINE METHYLTRANSFERASE"/>
    <property type="match status" value="1"/>
</dbReference>
<dbReference type="InterPro" id="IPR036217">
    <property type="entry name" value="MethylDNA_cys_MeTrfase_DNAb"/>
</dbReference>
<dbReference type="InterPro" id="IPR014048">
    <property type="entry name" value="MethylDNA_cys_MeTrfase_DNA-bd"/>
</dbReference>
<evidence type="ECO:0000256" key="4">
    <source>
        <dbReference type="ARBA" id="ARBA00022763"/>
    </source>
</evidence>
<sequence length="286" mass="30525">MSAMSDTLPGHRPTAAALVANACRRIERATIPPRLATLAAEAGMTPRQFQRLFKTVTGMTPHAYAQARRGERLRNALQQPGVDVLDAAFAAGFNTASRFYAQAEGLLGMAPARFRKGGAGERIRFALGQCSLGALLVAGTDRGLCAIWLGDDPEALLRELQERFPRVCLVGADAEFERWVAQVVGMVEAPGIECALPLDIRGTVFQQRVWQALRAIPPGQTMHYAQLAAAIGRPSAVRAVAAACAANPLAVAIPCHRVVRSDGALAGYRWGVARKAELLAREAAGH</sequence>
<keyword evidence="5" id="KW-0805">Transcription regulation</keyword>
<dbReference type="EMBL" id="FQUK01000002">
    <property type="protein sequence ID" value="SHE31619.1"/>
    <property type="molecule type" value="Genomic_DNA"/>
</dbReference>
<dbReference type="Gene3D" id="1.10.10.60">
    <property type="entry name" value="Homeodomain-like"/>
    <property type="match status" value="1"/>
</dbReference>
<keyword evidence="3 10" id="KW-0808">Transferase</keyword>
<evidence type="ECO:0000313" key="11">
    <source>
        <dbReference type="Proteomes" id="UP000242857"/>
    </source>
</evidence>
<dbReference type="Gene3D" id="3.30.160.70">
    <property type="entry name" value="Methylated DNA-protein cysteine methyltransferase domain"/>
    <property type="match status" value="1"/>
</dbReference>
<dbReference type="InterPro" id="IPR018060">
    <property type="entry name" value="HTH_AraC"/>
</dbReference>
<gene>
    <name evidence="10" type="ORF">SAMN02745204_00200</name>
</gene>
<protein>
    <submittedName>
        <fullName evidence="10">AraC family transcriptional regulator, regulatory protein of adaptative response / methylated-DNA-[protein]-cysteine methyltransferase</fullName>
    </submittedName>
</protein>
<dbReference type="GO" id="GO:0003908">
    <property type="term" value="F:methylated-DNA-[protein]-cysteine S-methyltransferase activity"/>
    <property type="evidence" value="ECO:0007669"/>
    <property type="project" value="UniProtKB-EC"/>
</dbReference>
<dbReference type="InterPro" id="IPR036388">
    <property type="entry name" value="WH-like_DNA-bd_sf"/>
</dbReference>
<evidence type="ECO:0000256" key="2">
    <source>
        <dbReference type="ARBA" id="ARBA00022603"/>
    </source>
</evidence>
<comment type="catalytic activity">
    <reaction evidence="1">
        <text>a 4-O-methyl-thymidine in DNA + L-cysteinyl-[protein] = a thymidine in DNA + S-methyl-L-cysteinyl-[protein]</text>
        <dbReference type="Rhea" id="RHEA:53428"/>
        <dbReference type="Rhea" id="RHEA-COMP:10131"/>
        <dbReference type="Rhea" id="RHEA-COMP:10132"/>
        <dbReference type="Rhea" id="RHEA-COMP:13555"/>
        <dbReference type="Rhea" id="RHEA-COMP:13556"/>
        <dbReference type="ChEBI" id="CHEBI:29950"/>
        <dbReference type="ChEBI" id="CHEBI:82612"/>
        <dbReference type="ChEBI" id="CHEBI:137386"/>
        <dbReference type="ChEBI" id="CHEBI:137387"/>
        <dbReference type="EC" id="2.1.1.63"/>
    </reaction>
</comment>
<dbReference type="InterPro" id="IPR036631">
    <property type="entry name" value="MGMT_N_sf"/>
</dbReference>
<dbReference type="InterPro" id="IPR001497">
    <property type="entry name" value="MethylDNA_cys_MeTrfase_AS"/>
</dbReference>